<gene>
    <name evidence="2" type="ORF">BXYJ_LOCUS6129</name>
</gene>
<feature type="transmembrane region" description="Helical" evidence="1">
    <location>
        <begin position="86"/>
        <end position="114"/>
    </location>
</feature>
<keyword evidence="1" id="KW-1133">Transmembrane helix</keyword>
<feature type="transmembrane region" description="Helical" evidence="1">
    <location>
        <begin position="7"/>
        <end position="26"/>
    </location>
</feature>
<dbReference type="Proteomes" id="UP000659654">
    <property type="component" value="Unassembled WGS sequence"/>
</dbReference>
<sequence length="307" mass="34132">MGTYRRFIINFTIHDILFSFTLGVLSNPDPLFPYSGFVINGLFRHLGSYGAFAAAGGLVATAGYALSTQCACIIYRFAVLQEDPRIVDFVVSTTTWIVCYISAFGVCIFAASLLKQFLIPQELILGKMALVQPYINQKLPNISGKVVVYFDYDNTFAAITGGAVFFGFFAAEFISFGCVFMILHELEAKKESFSSITYKLHRQLTIALGAQLLTPFIFIIFPVTLGILATYNYWSVNESYSQFFVISIDFYGAANSLITLYFVKPYRVYLSNKLKLALRYLSCGRFGKGPEVIVVMAPETTLASIMG</sequence>
<feature type="transmembrane region" description="Helical" evidence="1">
    <location>
        <begin position="243"/>
        <end position="263"/>
    </location>
</feature>
<evidence type="ECO:0000313" key="2">
    <source>
        <dbReference type="EMBL" id="CAD5220339.1"/>
    </source>
</evidence>
<proteinExistence type="predicted"/>
<dbReference type="Proteomes" id="UP000095284">
    <property type="component" value="Unplaced"/>
</dbReference>
<dbReference type="AlphaFoldDB" id="A0A1I7RZH1"/>
<evidence type="ECO:0000313" key="4">
    <source>
        <dbReference type="Proteomes" id="UP000659654"/>
    </source>
</evidence>
<evidence type="ECO:0000313" key="3">
    <source>
        <dbReference type="Proteomes" id="UP000095284"/>
    </source>
</evidence>
<feature type="transmembrane region" description="Helical" evidence="1">
    <location>
        <begin position="204"/>
        <end position="231"/>
    </location>
</feature>
<feature type="transmembrane region" description="Helical" evidence="1">
    <location>
        <begin position="156"/>
        <end position="183"/>
    </location>
</feature>
<dbReference type="InterPro" id="IPR019422">
    <property type="entry name" value="7TM_GPCR_serpentine_rcpt_Srh"/>
</dbReference>
<dbReference type="EMBL" id="CAJFCV020000003">
    <property type="protein sequence ID" value="CAG9106394.1"/>
    <property type="molecule type" value="Genomic_DNA"/>
</dbReference>
<name>A0A1I7RZH1_BURXY</name>
<feature type="transmembrane region" description="Helical" evidence="1">
    <location>
        <begin position="46"/>
        <end position="66"/>
    </location>
</feature>
<evidence type="ECO:0000256" key="1">
    <source>
        <dbReference type="SAM" id="Phobius"/>
    </source>
</evidence>
<reference evidence="2" key="2">
    <citation type="submission" date="2020-09" db="EMBL/GenBank/DDBJ databases">
        <authorList>
            <person name="Kikuchi T."/>
        </authorList>
    </citation>
    <scope>NUCLEOTIDE SEQUENCE</scope>
    <source>
        <strain evidence="2">Ka4C1</strain>
    </source>
</reference>
<dbReference type="WBParaSite" id="BXY_0614200.1">
    <property type="protein sequence ID" value="BXY_0614200.1"/>
    <property type="gene ID" value="BXY_0614200"/>
</dbReference>
<dbReference type="Pfam" id="PF10318">
    <property type="entry name" value="7TM_GPCR_Srh"/>
    <property type="match status" value="1"/>
</dbReference>
<accession>A0A1I7RZH1</accession>
<organism evidence="3 5">
    <name type="scientific">Bursaphelenchus xylophilus</name>
    <name type="common">Pinewood nematode worm</name>
    <name type="synonym">Aphelenchoides xylophilus</name>
    <dbReference type="NCBI Taxonomy" id="6326"/>
    <lineage>
        <taxon>Eukaryota</taxon>
        <taxon>Metazoa</taxon>
        <taxon>Ecdysozoa</taxon>
        <taxon>Nematoda</taxon>
        <taxon>Chromadorea</taxon>
        <taxon>Rhabditida</taxon>
        <taxon>Tylenchina</taxon>
        <taxon>Tylenchomorpha</taxon>
        <taxon>Aphelenchoidea</taxon>
        <taxon>Aphelenchoididae</taxon>
        <taxon>Bursaphelenchus</taxon>
    </lineage>
</organism>
<dbReference type="Proteomes" id="UP000582659">
    <property type="component" value="Unassembled WGS sequence"/>
</dbReference>
<reference evidence="5" key="1">
    <citation type="submission" date="2016-11" db="UniProtKB">
        <authorList>
            <consortium name="WormBaseParasite"/>
        </authorList>
    </citation>
    <scope>IDENTIFICATION</scope>
</reference>
<keyword evidence="1" id="KW-0472">Membrane</keyword>
<dbReference type="EMBL" id="CAJFDI010000003">
    <property type="protein sequence ID" value="CAD5220339.1"/>
    <property type="molecule type" value="Genomic_DNA"/>
</dbReference>
<keyword evidence="4" id="KW-1185">Reference proteome</keyword>
<keyword evidence="1" id="KW-0812">Transmembrane</keyword>
<dbReference type="PANTHER" id="PTHR46891">
    <property type="entry name" value="SERPENTINE RECEPTOR, CLASS H-RELATED"/>
    <property type="match status" value="1"/>
</dbReference>
<protein>
    <submittedName>
        <fullName evidence="2">(pine wood nematode) hypothetical protein</fullName>
    </submittedName>
</protein>
<evidence type="ECO:0000313" key="5">
    <source>
        <dbReference type="WBParaSite" id="BXY_0614200.1"/>
    </source>
</evidence>
<dbReference type="PANTHER" id="PTHR46891:SF13">
    <property type="entry name" value="SERPENTINE RECEPTOR, CLASS H"/>
    <property type="match status" value="1"/>
</dbReference>